<accession>X8CM05</accession>
<feature type="compositionally biased region" description="Low complexity" evidence="1">
    <location>
        <begin position="53"/>
        <end position="66"/>
    </location>
</feature>
<dbReference type="EMBL" id="JAOB01000029">
    <property type="protein sequence ID" value="EUA56493.1"/>
    <property type="molecule type" value="Genomic_DNA"/>
</dbReference>
<name>X8CM05_MYCXE</name>
<dbReference type="AlphaFoldDB" id="X8CM05"/>
<proteinExistence type="predicted"/>
<feature type="region of interest" description="Disordered" evidence="1">
    <location>
        <begin position="53"/>
        <end position="80"/>
    </location>
</feature>
<sequence>MELAKRRRLVEEVKRRRRHHGIERSVIERKMLCRALEPLDPIRPCPAWASIPSDMSTPYTSSGSSSRWIRSAKTPVPQPTSAIRLDPWARSCSITSSWAGR</sequence>
<gene>
    <name evidence="2" type="ORF">I553_8541</name>
</gene>
<evidence type="ECO:0000256" key="1">
    <source>
        <dbReference type="SAM" id="MobiDB-lite"/>
    </source>
</evidence>
<evidence type="ECO:0000313" key="2">
    <source>
        <dbReference type="EMBL" id="EUA56493.1"/>
    </source>
</evidence>
<comment type="caution">
    <text evidence="2">The sequence shown here is derived from an EMBL/GenBank/DDBJ whole genome shotgun (WGS) entry which is preliminary data.</text>
</comment>
<organism evidence="2">
    <name type="scientific">Mycobacterium xenopi 4042</name>
    <dbReference type="NCBI Taxonomy" id="1299334"/>
    <lineage>
        <taxon>Bacteria</taxon>
        <taxon>Bacillati</taxon>
        <taxon>Actinomycetota</taxon>
        <taxon>Actinomycetes</taxon>
        <taxon>Mycobacteriales</taxon>
        <taxon>Mycobacteriaceae</taxon>
        <taxon>Mycobacterium</taxon>
    </lineage>
</organism>
<dbReference type="PATRIC" id="fig|1299334.3.peg.2641"/>
<protein>
    <submittedName>
        <fullName evidence="2">Uncharacterized protein</fullName>
    </submittedName>
</protein>
<reference evidence="2" key="1">
    <citation type="submission" date="2014-01" db="EMBL/GenBank/DDBJ databases">
        <authorList>
            <person name="Brown-Elliot B."/>
            <person name="Wallace R."/>
            <person name="Lenaerts A."/>
            <person name="Ordway D."/>
            <person name="DeGroote M.A."/>
            <person name="Parker T."/>
            <person name="Sizemore C."/>
            <person name="Tallon L.J."/>
            <person name="Sadzewicz L.K."/>
            <person name="Sengamalay N."/>
            <person name="Fraser C.M."/>
            <person name="Hine E."/>
            <person name="Shefchek K.A."/>
            <person name="Das S.P."/>
            <person name="Tettelin H."/>
        </authorList>
    </citation>
    <scope>NUCLEOTIDE SEQUENCE [LARGE SCALE GENOMIC DNA]</scope>
    <source>
        <strain evidence="2">4042</strain>
    </source>
</reference>